<dbReference type="Gene3D" id="2.40.30.170">
    <property type="match status" value="1"/>
</dbReference>
<comment type="caution">
    <text evidence="6">The sequence shown here is derived from an EMBL/GenBank/DDBJ whole genome shotgun (WGS) entry which is preliminary data.</text>
</comment>
<feature type="coiled-coil region" evidence="3">
    <location>
        <begin position="109"/>
        <end position="143"/>
    </location>
</feature>
<protein>
    <submittedName>
        <fullName evidence="6">Membrane protein</fullName>
    </submittedName>
</protein>
<dbReference type="SUPFAM" id="SSF111369">
    <property type="entry name" value="HlyD-like secretion proteins"/>
    <property type="match status" value="2"/>
</dbReference>
<proteinExistence type="predicted"/>
<dbReference type="Gene3D" id="1.10.287.470">
    <property type="entry name" value="Helix hairpin bin"/>
    <property type="match status" value="1"/>
</dbReference>
<evidence type="ECO:0000256" key="3">
    <source>
        <dbReference type="SAM" id="Coils"/>
    </source>
</evidence>
<accession>A0A0D7E8K3</accession>
<reference evidence="6 7" key="1">
    <citation type="submission" date="2014-11" db="EMBL/GenBank/DDBJ databases">
        <title>Genomics and ecophysiology of heterotrophic nitrogen fixing bacteria isolated from estuarine surface water.</title>
        <authorList>
            <person name="Bentzon-Tilia M."/>
            <person name="Severin I."/>
            <person name="Hansen L.H."/>
            <person name="Riemann L."/>
        </authorList>
    </citation>
    <scope>NUCLEOTIDE SEQUENCE [LARGE SCALE GENOMIC DNA]</scope>
    <source>
        <strain evidence="6 7">BAL361</strain>
    </source>
</reference>
<gene>
    <name evidence="6" type="ORF">LO50_07570</name>
</gene>
<dbReference type="RefSeq" id="WP_044314605.1">
    <property type="nucleotide sequence ID" value="NZ_JXXD01000055.1"/>
</dbReference>
<evidence type="ECO:0000256" key="2">
    <source>
        <dbReference type="ARBA" id="ARBA00023054"/>
    </source>
</evidence>
<dbReference type="AlphaFoldDB" id="A0A0D7E8K3"/>
<feature type="domain" description="YknX-like beta-barrel" evidence="5">
    <location>
        <begin position="248"/>
        <end position="322"/>
    </location>
</feature>
<dbReference type="Pfam" id="PF25990">
    <property type="entry name" value="Beta-barrel_YknX"/>
    <property type="match status" value="1"/>
</dbReference>
<dbReference type="InterPro" id="IPR058636">
    <property type="entry name" value="Beta-barrel_YknX"/>
</dbReference>
<dbReference type="InterPro" id="IPR059052">
    <property type="entry name" value="HH_YbhG-like"/>
</dbReference>
<dbReference type="PANTHER" id="PTHR32347">
    <property type="entry name" value="EFFLUX SYSTEM COMPONENT YKNX-RELATED"/>
    <property type="match status" value="1"/>
</dbReference>
<evidence type="ECO:0000259" key="5">
    <source>
        <dbReference type="Pfam" id="PF25990"/>
    </source>
</evidence>
<sequence length="332" mass="35692">MKKPLILLTAVAAVVLAAWAWWQFSHRDDGGALVLYGNVDIRQVSLAFDGSGRVAELKVDEGDAVKAGQLLATLDTQTLALQAEQAQAQIGVQQQNLLRLKNGSRPEELAQARSSYAAAQADAERARKDLARLQGIAANTDNRGVSAQELDRARAAVQVADAQAAQQRDALRLTEIGPRKEDIAAAEAQLKSSEAQLALLQHQISQGQLIAPSDAVVRSRLLEPGDMATPQKPVYALAITQPKWVRVYVNEPDLGKVKPGQSARVTTDSAPDRPITGKVGYISSVAEFTPKAIQTEELRTSLVYEVRVVVEDEDDALRLGQPATVVLGGDTQ</sequence>
<dbReference type="Proteomes" id="UP000032439">
    <property type="component" value="Unassembled WGS sequence"/>
</dbReference>
<dbReference type="InterPro" id="IPR050465">
    <property type="entry name" value="UPF0194_transport"/>
</dbReference>
<dbReference type="PATRIC" id="fig|316.110.peg.4026"/>
<dbReference type="GO" id="GO:0042597">
    <property type="term" value="C:periplasmic space"/>
    <property type="evidence" value="ECO:0007669"/>
    <property type="project" value="UniProtKB-SubCell"/>
</dbReference>
<name>A0A0D7E8K3_STUST</name>
<organism evidence="6 7">
    <name type="scientific">Stutzerimonas stutzeri</name>
    <name type="common">Pseudomonas stutzeri</name>
    <dbReference type="NCBI Taxonomy" id="316"/>
    <lineage>
        <taxon>Bacteria</taxon>
        <taxon>Pseudomonadati</taxon>
        <taxon>Pseudomonadota</taxon>
        <taxon>Gammaproteobacteria</taxon>
        <taxon>Pseudomonadales</taxon>
        <taxon>Pseudomonadaceae</taxon>
        <taxon>Stutzerimonas</taxon>
    </lineage>
</organism>
<feature type="domain" description="YbhG-like alpha-helical hairpin" evidence="4">
    <location>
        <begin position="75"/>
        <end position="205"/>
    </location>
</feature>
<keyword evidence="2 3" id="KW-0175">Coiled coil</keyword>
<evidence type="ECO:0000259" key="4">
    <source>
        <dbReference type="Pfam" id="PF25881"/>
    </source>
</evidence>
<evidence type="ECO:0000256" key="1">
    <source>
        <dbReference type="ARBA" id="ARBA00004196"/>
    </source>
</evidence>
<dbReference type="Pfam" id="PF25881">
    <property type="entry name" value="HH_YBHG"/>
    <property type="match status" value="1"/>
</dbReference>
<dbReference type="EMBL" id="JXXD01000055">
    <property type="protein sequence ID" value="KIZ36941.1"/>
    <property type="molecule type" value="Genomic_DNA"/>
</dbReference>
<dbReference type="Gene3D" id="2.40.50.100">
    <property type="match status" value="1"/>
</dbReference>
<evidence type="ECO:0000313" key="6">
    <source>
        <dbReference type="EMBL" id="KIZ36941.1"/>
    </source>
</evidence>
<evidence type="ECO:0000313" key="7">
    <source>
        <dbReference type="Proteomes" id="UP000032439"/>
    </source>
</evidence>
<comment type="subcellular location">
    <subcellularLocation>
        <location evidence="1">Cell envelope</location>
    </subcellularLocation>
</comment>
<dbReference type="PANTHER" id="PTHR32347:SF29">
    <property type="entry name" value="UPF0194 MEMBRANE PROTEIN YBHG"/>
    <property type="match status" value="1"/>
</dbReference>